<evidence type="ECO:0000313" key="1">
    <source>
        <dbReference type="EMBL" id="SMB97249.1"/>
    </source>
</evidence>
<dbReference type="AlphaFoldDB" id="A0A1W1VV66"/>
<organism evidence="1 2">
    <name type="scientific">Deinococcus hopiensis KR-140</name>
    <dbReference type="NCBI Taxonomy" id="695939"/>
    <lineage>
        <taxon>Bacteria</taxon>
        <taxon>Thermotogati</taxon>
        <taxon>Deinococcota</taxon>
        <taxon>Deinococci</taxon>
        <taxon>Deinococcales</taxon>
        <taxon>Deinococcaceae</taxon>
        <taxon>Deinococcus</taxon>
    </lineage>
</organism>
<accession>A0A1W1VV66</accession>
<dbReference type="Proteomes" id="UP000192582">
    <property type="component" value="Unassembled WGS sequence"/>
</dbReference>
<name>A0A1W1VV66_9DEIO</name>
<evidence type="ECO:0000313" key="2">
    <source>
        <dbReference type="Proteomes" id="UP000192582"/>
    </source>
</evidence>
<proteinExistence type="predicted"/>
<gene>
    <name evidence="1" type="ORF">SAMN00790413_06448</name>
</gene>
<protein>
    <submittedName>
        <fullName evidence="1">Uncharacterized protein</fullName>
    </submittedName>
</protein>
<keyword evidence="2" id="KW-1185">Reference proteome</keyword>
<reference evidence="1 2" key="1">
    <citation type="submission" date="2017-04" db="EMBL/GenBank/DDBJ databases">
        <authorList>
            <person name="Afonso C.L."/>
            <person name="Miller P.J."/>
            <person name="Scott M.A."/>
            <person name="Spackman E."/>
            <person name="Goraichik I."/>
            <person name="Dimitrov K.M."/>
            <person name="Suarez D.L."/>
            <person name="Swayne D.E."/>
        </authorList>
    </citation>
    <scope>NUCLEOTIDE SEQUENCE [LARGE SCALE GENOMIC DNA]</scope>
    <source>
        <strain evidence="1 2">KR-140</strain>
    </source>
</reference>
<sequence length="258" mass="27796">MIVPFIVVQLRRTEDVQEREGEWRCSPARARALMLTPEAAGTIDRLAALSAEIDQPSPHGRPALDQVVFAFREHDGRQRFAGVIVRTPVGQVLRHSPVVPGESGSLVAWFLPMQVTELIASARQPEEVPLLEGTAKTPAVPAPAAEVAAPAASPRAKVKTLEDLIALGEEASFSDYAGVRSGRDAFSSKKLEKLREELGERATEAEEAARTLMPELEDAGLARVLRWVGRGLSPAQAARITQVHDELAEAHRGPSSAG</sequence>
<dbReference type="EMBL" id="FWWU01000010">
    <property type="protein sequence ID" value="SMB97249.1"/>
    <property type="molecule type" value="Genomic_DNA"/>
</dbReference>
<dbReference type="RefSeq" id="WP_084051248.1">
    <property type="nucleotide sequence ID" value="NZ_FWWU01000010.1"/>
</dbReference>